<dbReference type="InterPro" id="IPR003544">
    <property type="entry name" value="Cyt_c_biogenesis_CcmB"/>
</dbReference>
<organism evidence="7 8">
    <name type="scientific">Haloplanus rallus</name>
    <dbReference type="NCBI Taxonomy" id="1816183"/>
    <lineage>
        <taxon>Archaea</taxon>
        <taxon>Methanobacteriati</taxon>
        <taxon>Methanobacteriota</taxon>
        <taxon>Stenosarchaea group</taxon>
        <taxon>Halobacteria</taxon>
        <taxon>Halobacteriales</taxon>
        <taxon>Haloferacaceae</taxon>
        <taxon>Haloplanus</taxon>
    </lineage>
</organism>
<dbReference type="GO" id="GO:0015232">
    <property type="term" value="F:heme transmembrane transporter activity"/>
    <property type="evidence" value="ECO:0007669"/>
    <property type="project" value="InterPro"/>
</dbReference>
<dbReference type="EMBL" id="CP034345">
    <property type="protein sequence ID" value="QGX94257.1"/>
    <property type="molecule type" value="Genomic_DNA"/>
</dbReference>
<keyword evidence="8" id="KW-1185">Reference proteome</keyword>
<dbReference type="PRINTS" id="PR01414">
    <property type="entry name" value="CCMBBIOGNSIS"/>
</dbReference>
<feature type="transmembrane region" description="Helical" evidence="6">
    <location>
        <begin position="133"/>
        <end position="154"/>
    </location>
</feature>
<evidence type="ECO:0000256" key="2">
    <source>
        <dbReference type="ARBA" id="ARBA00010544"/>
    </source>
</evidence>
<feature type="transmembrane region" description="Helical" evidence="6">
    <location>
        <begin position="202"/>
        <end position="222"/>
    </location>
</feature>
<dbReference type="AlphaFoldDB" id="A0A6B9F758"/>
<dbReference type="Proteomes" id="UP000428325">
    <property type="component" value="Chromosome"/>
</dbReference>
<feature type="transmembrane region" description="Helical" evidence="6">
    <location>
        <begin position="96"/>
        <end position="124"/>
    </location>
</feature>
<evidence type="ECO:0000256" key="3">
    <source>
        <dbReference type="ARBA" id="ARBA00022692"/>
    </source>
</evidence>
<dbReference type="Pfam" id="PF03379">
    <property type="entry name" value="CcmB"/>
    <property type="match status" value="1"/>
</dbReference>
<feature type="transmembrane region" description="Helical" evidence="6">
    <location>
        <begin position="57"/>
        <end position="76"/>
    </location>
</feature>
<comment type="similarity">
    <text evidence="2">Belongs to the CcmB/CycW/HelB family.</text>
</comment>
<dbReference type="OrthoDB" id="51643at2157"/>
<reference evidence="7 8" key="1">
    <citation type="submission" date="2018-12" db="EMBL/GenBank/DDBJ databases">
        <title>Complete genome sequence of Haloplanus rallus MBLA0036.</title>
        <authorList>
            <person name="Nam Y.-d."/>
            <person name="Kang J."/>
            <person name="Chung W.-H."/>
            <person name="Park Y.S."/>
        </authorList>
    </citation>
    <scope>NUCLEOTIDE SEQUENCE [LARGE SCALE GENOMIC DNA]</scope>
    <source>
        <strain evidence="7 8">MBLA0036</strain>
    </source>
</reference>
<evidence type="ECO:0000256" key="1">
    <source>
        <dbReference type="ARBA" id="ARBA00004141"/>
    </source>
</evidence>
<gene>
    <name evidence="7" type="ORF">EI982_05385</name>
</gene>
<accession>A0A6B9F758</accession>
<protein>
    <submittedName>
        <fullName evidence="7">Cytochrome C biogenesis protein</fullName>
    </submittedName>
</protein>
<feature type="transmembrane region" description="Helical" evidence="6">
    <location>
        <begin position="25"/>
        <end position="45"/>
    </location>
</feature>
<dbReference type="RefSeq" id="WP_157688494.1">
    <property type="nucleotide sequence ID" value="NZ_CP034345.1"/>
</dbReference>
<sequence>MRRFLATIYRIVRKDLLLESRTKSVTTTMAVFALLVVLAFAFSFVKTFRNPAVLGRGALWIAFVFGGTLGVTKTAALEDRNGALDGMLLAPVDRSAVYLGKVASTSLFVFAVNVVTLGATTVLLDYAPTPRTVVALVGVVAVAAVGFAAVGVVVATLTFRSGLDELALPLLLVPLVVPVLLAGVELTAALTTGARTGTWLRLLCLYSGVLLLAGLATFEFVVEE</sequence>
<proteinExistence type="inferred from homology"/>
<keyword evidence="5 6" id="KW-0472">Membrane</keyword>
<evidence type="ECO:0000256" key="6">
    <source>
        <dbReference type="SAM" id="Phobius"/>
    </source>
</evidence>
<evidence type="ECO:0000256" key="4">
    <source>
        <dbReference type="ARBA" id="ARBA00022989"/>
    </source>
</evidence>
<keyword evidence="3 6" id="KW-0812">Transmembrane</keyword>
<name>A0A6B9F758_9EURY</name>
<evidence type="ECO:0000313" key="7">
    <source>
        <dbReference type="EMBL" id="QGX94257.1"/>
    </source>
</evidence>
<dbReference type="GO" id="GO:0016020">
    <property type="term" value="C:membrane"/>
    <property type="evidence" value="ECO:0007669"/>
    <property type="project" value="UniProtKB-SubCell"/>
</dbReference>
<evidence type="ECO:0000256" key="5">
    <source>
        <dbReference type="ARBA" id="ARBA00023136"/>
    </source>
</evidence>
<dbReference type="GeneID" id="43368943"/>
<keyword evidence="4 6" id="KW-1133">Transmembrane helix</keyword>
<dbReference type="GO" id="GO:0017004">
    <property type="term" value="P:cytochrome complex assembly"/>
    <property type="evidence" value="ECO:0007669"/>
    <property type="project" value="InterPro"/>
</dbReference>
<evidence type="ECO:0000313" key="8">
    <source>
        <dbReference type="Proteomes" id="UP000428325"/>
    </source>
</evidence>
<dbReference type="KEGG" id="hra:EI982_05385"/>
<comment type="subcellular location">
    <subcellularLocation>
        <location evidence="1">Membrane</location>
        <topology evidence="1">Multi-pass membrane protein</topology>
    </subcellularLocation>
</comment>
<feature type="transmembrane region" description="Helical" evidence="6">
    <location>
        <begin position="166"/>
        <end position="190"/>
    </location>
</feature>